<organism evidence="1 2">
    <name type="scientific">Enterococcus pallens ATCC BAA-351</name>
    <dbReference type="NCBI Taxonomy" id="1158607"/>
    <lineage>
        <taxon>Bacteria</taxon>
        <taxon>Bacillati</taxon>
        <taxon>Bacillota</taxon>
        <taxon>Bacilli</taxon>
        <taxon>Lactobacillales</taxon>
        <taxon>Enterococcaceae</taxon>
        <taxon>Enterococcus</taxon>
    </lineage>
</organism>
<proteinExistence type="predicted"/>
<sequence>MAEGFSFRELELLPVSVTLSPEELRSRMTFDGAISHERLKDSDFVYFMMTKHDLEELLEKLGPLDPEKPALYQIKGSLISSRLKNEAVDGYYLPTQWGFMRVNLFNEEETSE</sequence>
<dbReference type="OrthoDB" id="2184560at2"/>
<dbReference type="HOGENOM" id="CLU_2205998_0_0_9"/>
<protein>
    <submittedName>
        <fullName evidence="1">Uncharacterized protein</fullName>
    </submittedName>
</protein>
<dbReference type="Proteomes" id="UP000013782">
    <property type="component" value="Unassembled WGS sequence"/>
</dbReference>
<comment type="caution">
    <text evidence="1">The sequence shown here is derived from an EMBL/GenBank/DDBJ whole genome shotgun (WGS) entry which is preliminary data.</text>
</comment>
<evidence type="ECO:0000313" key="2">
    <source>
        <dbReference type="Proteomes" id="UP000013782"/>
    </source>
</evidence>
<accession>R2QEK3</accession>
<dbReference type="AlphaFoldDB" id="R2QEK3"/>
<dbReference type="RefSeq" id="WP_010756831.1">
    <property type="nucleotide sequence ID" value="NZ_ASWD01000006.1"/>
</dbReference>
<dbReference type="EMBL" id="AJAQ01000014">
    <property type="protein sequence ID" value="EOH94912.1"/>
    <property type="molecule type" value="Genomic_DNA"/>
</dbReference>
<dbReference type="PATRIC" id="fig|1158607.3.peg.1799"/>
<name>R2QEK3_9ENTE</name>
<dbReference type="eggNOG" id="ENOG5032E7M">
    <property type="taxonomic scope" value="Bacteria"/>
</dbReference>
<reference evidence="1 2" key="1">
    <citation type="submission" date="2013-02" db="EMBL/GenBank/DDBJ databases">
        <title>The Genome Sequence of Enterococcus pallens BAA-351.</title>
        <authorList>
            <consortium name="The Broad Institute Genome Sequencing Platform"/>
            <consortium name="The Broad Institute Genome Sequencing Center for Infectious Disease"/>
            <person name="Earl A.M."/>
            <person name="Gilmore M.S."/>
            <person name="Lebreton F."/>
            <person name="Walker B."/>
            <person name="Young S.K."/>
            <person name="Zeng Q."/>
            <person name="Gargeya S."/>
            <person name="Fitzgerald M."/>
            <person name="Haas B."/>
            <person name="Abouelleil A."/>
            <person name="Alvarado L."/>
            <person name="Arachchi H.M."/>
            <person name="Berlin A.M."/>
            <person name="Chapman S.B."/>
            <person name="Dewar J."/>
            <person name="Goldberg J."/>
            <person name="Griggs A."/>
            <person name="Gujja S."/>
            <person name="Hansen M."/>
            <person name="Howarth C."/>
            <person name="Imamovic A."/>
            <person name="Larimer J."/>
            <person name="McCowan C."/>
            <person name="Murphy C."/>
            <person name="Neiman D."/>
            <person name="Pearson M."/>
            <person name="Priest M."/>
            <person name="Roberts A."/>
            <person name="Saif S."/>
            <person name="Shea T."/>
            <person name="Sisk P."/>
            <person name="Sykes S."/>
            <person name="Wortman J."/>
            <person name="Nusbaum C."/>
            <person name="Birren B."/>
        </authorList>
    </citation>
    <scope>NUCLEOTIDE SEQUENCE [LARGE SCALE GENOMIC DNA]</scope>
    <source>
        <strain evidence="1 2">ATCC BAA-351</strain>
    </source>
</reference>
<gene>
    <name evidence="1" type="ORF">UAU_01834</name>
</gene>
<evidence type="ECO:0000313" key="1">
    <source>
        <dbReference type="EMBL" id="EOH94912.1"/>
    </source>
</evidence>
<keyword evidence="2" id="KW-1185">Reference proteome</keyword>
<dbReference type="STRING" id="160454.RV10_GL002935"/>